<sequence>MTIVSSYSAKYKTTTINEKLKLANYWIIIVPIL</sequence>
<keyword evidence="2" id="KW-1185">Reference proteome</keyword>
<protein>
    <submittedName>
        <fullName evidence="1">Uncharacterized protein</fullName>
    </submittedName>
</protein>
<comment type="caution">
    <text evidence="1">The sequence shown here is derived from an EMBL/GenBank/DDBJ whole genome shotgun (WGS) entry which is preliminary data.</text>
</comment>
<organism evidence="1 2">
    <name type="scientific">Marinifilum flexuosum</name>
    <dbReference type="NCBI Taxonomy" id="1117708"/>
    <lineage>
        <taxon>Bacteria</taxon>
        <taxon>Pseudomonadati</taxon>
        <taxon>Bacteroidota</taxon>
        <taxon>Bacteroidia</taxon>
        <taxon>Marinilabiliales</taxon>
        <taxon>Marinifilaceae</taxon>
    </lineage>
</organism>
<dbReference type="Proteomes" id="UP000284531">
    <property type="component" value="Unassembled WGS sequence"/>
</dbReference>
<proteinExistence type="predicted"/>
<dbReference type="AlphaFoldDB" id="A0A419X9I9"/>
<accession>A0A419X9I9</accession>
<dbReference type="EMBL" id="RAPQ01000008">
    <property type="protein sequence ID" value="RKE04401.1"/>
    <property type="molecule type" value="Genomic_DNA"/>
</dbReference>
<gene>
    <name evidence="1" type="ORF">BXY64_1421</name>
</gene>
<name>A0A419X9I9_9BACT</name>
<evidence type="ECO:0000313" key="2">
    <source>
        <dbReference type="Proteomes" id="UP000284531"/>
    </source>
</evidence>
<reference evidence="1 2" key="1">
    <citation type="submission" date="2018-09" db="EMBL/GenBank/DDBJ databases">
        <title>Genomic Encyclopedia of Archaeal and Bacterial Type Strains, Phase II (KMG-II): from individual species to whole genera.</title>
        <authorList>
            <person name="Goeker M."/>
        </authorList>
    </citation>
    <scope>NUCLEOTIDE SEQUENCE [LARGE SCALE GENOMIC DNA]</scope>
    <source>
        <strain evidence="1 2">DSM 21950</strain>
    </source>
</reference>
<evidence type="ECO:0000313" key="1">
    <source>
        <dbReference type="EMBL" id="RKE04401.1"/>
    </source>
</evidence>